<reference evidence="3" key="1">
    <citation type="submission" date="2018-02" db="EMBL/GenBank/DDBJ databases">
        <authorList>
            <person name="Hausmann B."/>
        </authorList>
    </citation>
    <scope>NUCLEOTIDE SEQUENCE [LARGE SCALE GENOMIC DNA]</scope>
    <source>
        <strain evidence="3">Peat soil MAG SbA5</strain>
    </source>
</reference>
<accession>A0A2N9LL55</accession>
<sequence>MLDRSGSLIRFDVDIVIIHRTVVPSGRNIVRRVKPPDQRTYSKQNPREFSRCSIKLFAKTTAHSRHFVIQMITIQAGMRTISAGWESATIMTANLLELCVLAFDVGGSHVASAVCCGQEFHLGPVVSAPHPAAQTSEAFLDLLHELGVKAGATQNGKIGAVLAVPGPFDLQAGVSLMRHKLPYLYGIDLRAALAARFGIEPAQVRFLNDADAYLLGEIGAGAARGFSRVVGLTLGTGIGAAFAVDGRLVTEGPGVPRGGEIWNLPYEGGIVEDFVSARAIAGNYQRRTGVKREVVDLASAVQKDPAAEQAFVEFGRHLGEVIRSLLAGFHADVIVLGGSISRSADLFLPAVRAQMGDSPTQLRVSELKDRAALVGCGVATQQSSEAGTDFNESKSVRAAPV</sequence>
<dbReference type="Proteomes" id="UP000239735">
    <property type="component" value="Unassembled WGS sequence"/>
</dbReference>
<dbReference type="Gene3D" id="3.30.420.40">
    <property type="match status" value="2"/>
</dbReference>
<dbReference type="SUPFAM" id="SSF53067">
    <property type="entry name" value="Actin-like ATPase domain"/>
    <property type="match status" value="1"/>
</dbReference>
<evidence type="ECO:0000256" key="1">
    <source>
        <dbReference type="ARBA" id="ARBA00006479"/>
    </source>
</evidence>
<dbReference type="InterPro" id="IPR000600">
    <property type="entry name" value="ROK"/>
</dbReference>
<dbReference type="PANTHER" id="PTHR18964:SF149">
    <property type="entry name" value="BIFUNCTIONAL UDP-N-ACETYLGLUCOSAMINE 2-EPIMERASE_N-ACETYLMANNOSAMINE KINASE"/>
    <property type="match status" value="1"/>
</dbReference>
<keyword evidence="2" id="KW-0808">Transferase</keyword>
<dbReference type="AlphaFoldDB" id="A0A2N9LL55"/>
<dbReference type="Pfam" id="PF00480">
    <property type="entry name" value="ROK"/>
    <property type="match status" value="1"/>
</dbReference>
<dbReference type="CDD" id="cd23763">
    <property type="entry name" value="ASKHA_ATPase_ROK"/>
    <property type="match status" value="1"/>
</dbReference>
<keyword evidence="2" id="KW-0418">Kinase</keyword>
<dbReference type="InterPro" id="IPR043129">
    <property type="entry name" value="ATPase_NBD"/>
</dbReference>
<comment type="similarity">
    <text evidence="1">Belongs to the ROK (NagC/XylR) family.</text>
</comment>
<protein>
    <submittedName>
        <fullName evidence="2">Sugar kinase (Modular protein)</fullName>
    </submittedName>
</protein>
<evidence type="ECO:0000313" key="2">
    <source>
        <dbReference type="EMBL" id="SPE23998.1"/>
    </source>
</evidence>
<dbReference type="GO" id="GO:0016301">
    <property type="term" value="F:kinase activity"/>
    <property type="evidence" value="ECO:0007669"/>
    <property type="project" value="UniProtKB-KW"/>
</dbReference>
<dbReference type="EMBL" id="OKRB01000099">
    <property type="protein sequence ID" value="SPE23998.1"/>
    <property type="molecule type" value="Genomic_DNA"/>
</dbReference>
<gene>
    <name evidence="2" type="ORF">SBA5_410040</name>
</gene>
<proteinExistence type="inferred from homology"/>
<evidence type="ECO:0000313" key="3">
    <source>
        <dbReference type="Proteomes" id="UP000239735"/>
    </source>
</evidence>
<dbReference type="PANTHER" id="PTHR18964">
    <property type="entry name" value="ROK (REPRESSOR, ORF, KINASE) FAMILY"/>
    <property type="match status" value="1"/>
</dbReference>
<organism evidence="2 3">
    <name type="scientific">Candidatus Sulfuritelmatomonas gaucii</name>
    <dbReference type="NCBI Taxonomy" id="2043161"/>
    <lineage>
        <taxon>Bacteria</taxon>
        <taxon>Pseudomonadati</taxon>
        <taxon>Acidobacteriota</taxon>
        <taxon>Terriglobia</taxon>
        <taxon>Terriglobales</taxon>
        <taxon>Acidobacteriaceae</taxon>
        <taxon>Candidatus Sulfuritelmatomonas</taxon>
    </lineage>
</organism>
<name>A0A2N9LL55_9BACT</name>